<proteinExistence type="predicted"/>
<sequence length="181" mass="19837">MQYSVRSSGAAADGLTARRQVHATLPGPGGTRTTSKYRDRQGGCSASSAYRSARTLTRCAALAPVLKRAVLSRARAPRERPVQLKLPPGQPSLSPSILLPLIPPLFLFLFLPPLSLSPIHSFPHPFHRFLCRPLDTVEIGVLALDRGESKSPPTGYRLKNQRSPFFCGPFIKRPRRSCEIG</sequence>
<dbReference type="EMBL" id="PPTA01000006">
    <property type="protein sequence ID" value="TFB02534.1"/>
    <property type="molecule type" value="Genomic_DNA"/>
</dbReference>
<keyword evidence="3" id="KW-1185">Reference proteome</keyword>
<organism evidence="2 3">
    <name type="scientific">Trichoderma ghanense</name>
    <dbReference type="NCBI Taxonomy" id="65468"/>
    <lineage>
        <taxon>Eukaryota</taxon>
        <taxon>Fungi</taxon>
        <taxon>Dikarya</taxon>
        <taxon>Ascomycota</taxon>
        <taxon>Pezizomycotina</taxon>
        <taxon>Sordariomycetes</taxon>
        <taxon>Hypocreomycetidae</taxon>
        <taxon>Hypocreales</taxon>
        <taxon>Hypocreaceae</taxon>
        <taxon>Trichoderma</taxon>
    </lineage>
</organism>
<protein>
    <submittedName>
        <fullName evidence="2">Uncharacterized protein</fullName>
    </submittedName>
</protein>
<accession>A0ABY2H4G0</accession>
<comment type="caution">
    <text evidence="2">The sequence shown here is derived from an EMBL/GenBank/DDBJ whole genome shotgun (WGS) entry which is preliminary data.</text>
</comment>
<gene>
    <name evidence="2" type="ORF">CCMA1212_005060</name>
</gene>
<reference evidence="2 3" key="1">
    <citation type="submission" date="2018-01" db="EMBL/GenBank/DDBJ databases">
        <title>Genome characterization of the sugarcane-associated fungus Trichoderma ghanense CCMA-1212 and their application in lignocelulose bioconversion.</title>
        <authorList>
            <person name="Steindorff A.S."/>
            <person name="Mendes T.D."/>
            <person name="Vilela E.S.D."/>
            <person name="Rodrigues D.S."/>
            <person name="Formighieri E.F."/>
            <person name="Melo I.S."/>
            <person name="Favaro L.C.L."/>
        </authorList>
    </citation>
    <scope>NUCLEOTIDE SEQUENCE [LARGE SCALE GENOMIC DNA]</scope>
    <source>
        <strain evidence="2 3">CCMA-1212</strain>
    </source>
</reference>
<dbReference type="Proteomes" id="UP001642720">
    <property type="component" value="Unassembled WGS sequence"/>
</dbReference>
<feature type="region of interest" description="Disordered" evidence="1">
    <location>
        <begin position="1"/>
        <end position="44"/>
    </location>
</feature>
<dbReference type="GeneID" id="300576790"/>
<evidence type="ECO:0000256" key="1">
    <source>
        <dbReference type="SAM" id="MobiDB-lite"/>
    </source>
</evidence>
<dbReference type="RefSeq" id="XP_073558735.1">
    <property type="nucleotide sequence ID" value="XM_073702340.1"/>
</dbReference>
<name>A0ABY2H4G0_9HYPO</name>
<evidence type="ECO:0000313" key="3">
    <source>
        <dbReference type="Proteomes" id="UP001642720"/>
    </source>
</evidence>
<evidence type="ECO:0000313" key="2">
    <source>
        <dbReference type="EMBL" id="TFB02534.1"/>
    </source>
</evidence>